<dbReference type="Gene3D" id="1.10.3210.10">
    <property type="entry name" value="Hypothetical protein af1432"/>
    <property type="match status" value="1"/>
</dbReference>
<dbReference type="SUPFAM" id="SSF109604">
    <property type="entry name" value="HD-domain/PDEase-like"/>
    <property type="match status" value="1"/>
</dbReference>
<accession>A0ABV7KBM9</accession>
<reference evidence="2" key="1">
    <citation type="journal article" date="2019" name="Int. J. Syst. Evol. Microbiol.">
        <title>The Global Catalogue of Microorganisms (GCM) 10K type strain sequencing project: providing services to taxonomists for standard genome sequencing and annotation.</title>
        <authorList>
            <consortium name="The Broad Institute Genomics Platform"/>
            <consortium name="The Broad Institute Genome Sequencing Center for Infectious Disease"/>
            <person name="Wu L."/>
            <person name="Ma J."/>
        </authorList>
    </citation>
    <scope>NUCLEOTIDE SEQUENCE [LARGE SCALE GENOMIC DNA]</scope>
    <source>
        <strain evidence="2">KCTC 52165</strain>
    </source>
</reference>
<evidence type="ECO:0000313" key="1">
    <source>
        <dbReference type="EMBL" id="MFC3206908.1"/>
    </source>
</evidence>
<gene>
    <name evidence="1" type="ORF">ACFOHJ_11845</name>
</gene>
<evidence type="ECO:0000313" key="2">
    <source>
        <dbReference type="Proteomes" id="UP001595583"/>
    </source>
</evidence>
<comment type="caution">
    <text evidence="1">The sequence shown here is derived from an EMBL/GenBank/DDBJ whole genome shotgun (WGS) entry which is preliminary data.</text>
</comment>
<protein>
    <recommendedName>
        <fullName evidence="3">Phosphohydrolase</fullName>
    </recommendedName>
</protein>
<dbReference type="RefSeq" id="WP_378220709.1">
    <property type="nucleotide sequence ID" value="NZ_JBHRTK010000012.1"/>
</dbReference>
<proteinExistence type="predicted"/>
<dbReference type="EMBL" id="JBHRTK010000012">
    <property type="protein sequence ID" value="MFC3206908.1"/>
    <property type="molecule type" value="Genomic_DNA"/>
</dbReference>
<evidence type="ECO:0008006" key="3">
    <source>
        <dbReference type="Google" id="ProtNLM"/>
    </source>
</evidence>
<dbReference type="Proteomes" id="UP001595583">
    <property type="component" value="Unassembled WGS sequence"/>
</dbReference>
<organism evidence="1 2">
    <name type="scientific">Aquamicrobium soli</name>
    <dbReference type="NCBI Taxonomy" id="1811518"/>
    <lineage>
        <taxon>Bacteria</taxon>
        <taxon>Pseudomonadati</taxon>
        <taxon>Pseudomonadota</taxon>
        <taxon>Alphaproteobacteria</taxon>
        <taxon>Hyphomicrobiales</taxon>
        <taxon>Phyllobacteriaceae</taxon>
        <taxon>Aquamicrobium</taxon>
    </lineage>
</organism>
<name>A0ABV7KBM9_9HYPH</name>
<sequence length="327" mass="37011">MELGNITYAPNYGRADPNCKDTAARLAVEGAPTIRERWASEAVKRCQTVETADLSWVPGISNDKGGVNTFPSLVVTRAPAPASMYANDNVPAGEQRARPWGTVDVLYTDDHPRAPGQRRGDWMQTYTGRKFWPLDARPEDVDIRDIAHALSMLCRYGGHSLRFYSVAEHSVHVARWLEERNYKPEVTLAGLLHDATEAYLTDVPRPLKRSLPDYRRAESALWAVIAEAFDLTGYEDDLPTAVHEADNRILADEIRQNMKPMDWHKRHDLPLGVSLQFWPPGRAEREFLSLANDLFGRIDNPPPEYPEADREASDADRAYQFWKEQAA</sequence>
<keyword evidence="2" id="KW-1185">Reference proteome</keyword>